<dbReference type="InterPro" id="IPR053145">
    <property type="entry name" value="AB_hydrolase_Est10"/>
</dbReference>
<dbReference type="SUPFAM" id="SSF53474">
    <property type="entry name" value="alpha/beta-Hydrolases"/>
    <property type="match status" value="2"/>
</dbReference>
<name>A0ABU7TYQ1_9HYPH</name>
<dbReference type="Pfam" id="PF12697">
    <property type="entry name" value="Abhydrolase_6"/>
    <property type="match status" value="1"/>
</dbReference>
<reference evidence="3 4" key="1">
    <citation type="journal article" date="2012" name="Genet. Mol. Biol.">
        <title>Analysis of 16S rRNA and mxaF genes revealing insights into Methylobacterium niche-specific plant association.</title>
        <authorList>
            <person name="Dourado M.N."/>
            <person name="Andreote F.D."/>
            <person name="Dini-Andreote F."/>
            <person name="Conti R."/>
            <person name="Araujo J.M."/>
            <person name="Araujo W.L."/>
        </authorList>
    </citation>
    <scope>NUCLEOTIDE SEQUENCE [LARGE SCALE GENOMIC DNA]</scope>
    <source>
        <strain evidence="3 4">TC3-10</strain>
    </source>
</reference>
<dbReference type="InterPro" id="IPR029058">
    <property type="entry name" value="AB_hydrolase_fold"/>
</dbReference>
<sequence length="593" mass="61851">MTVEVGSEAAVPVTFEGLFGWFHPAAGTRGVVLCGAYGFEQMAAHRPWRALAEGLAAAGCPTLRFDYPGEGDSADPGEARVDDCVAAVRRAIGYLRATAGVTEIAVVGLRLGATFAALAGQDEAVARLVLLAPVTTGRAYLREMRLRAQTIGRLPDGSAPAQDPDSLTVGGFRMEAAFLADLADLNLARLGRAPAGHALLLAAETKALAARLGALGCDVATGGFPGLAALVADPIFSDVPTADFARVIGFATDGMPAARPRSGGLVAADAHPSGLTGPGWAEEPVRFGRGLLGIRCRPRRVEGAAPTILFVSTGMSVHSGWGRQTTDLARRLAAKGIASVRFDLRGIGDSDDRPDGRKPLFAADGFADVAAAIDLIAGAGGPILLVGGCSGAYAAFHALCRDRRVDGALLLNLYCFDWDPDQDLDQVIRQTFGSASTYAALLKRGATWRRLIRGEIRIAAIAAVLARRGIEAATRRIRRALRPGPLGGSPARRVAALRRRGAEIRLLYSAGDPGLAAVRRHLGRSPGTADRRLGAPVTVVPGVDHNFGSREAQARVAEALQDLLRSVRRAHATRVAAGEAAAPRASLTLAGRT</sequence>
<evidence type="ECO:0000259" key="2">
    <source>
        <dbReference type="Pfam" id="PF12697"/>
    </source>
</evidence>
<comment type="caution">
    <text evidence="3">The sequence shown here is derived from an EMBL/GenBank/DDBJ whole genome shotgun (WGS) entry which is preliminary data.</text>
</comment>
<feature type="domain" description="AB hydrolase-1" evidence="1">
    <location>
        <begin position="44"/>
        <end position="146"/>
    </location>
</feature>
<evidence type="ECO:0000313" key="4">
    <source>
        <dbReference type="Proteomes" id="UP001355206"/>
    </source>
</evidence>
<accession>A0ABU7TYQ1</accession>
<dbReference type="PANTHER" id="PTHR43265">
    <property type="entry name" value="ESTERASE ESTD"/>
    <property type="match status" value="1"/>
</dbReference>
<protein>
    <submittedName>
        <fullName evidence="3">Thioesterase</fullName>
    </submittedName>
</protein>
<proteinExistence type="predicted"/>
<dbReference type="PANTHER" id="PTHR43265:SF1">
    <property type="entry name" value="ESTERASE ESTD"/>
    <property type="match status" value="1"/>
</dbReference>
<dbReference type="Proteomes" id="UP001355206">
    <property type="component" value="Unassembled WGS sequence"/>
</dbReference>
<dbReference type="Gene3D" id="3.40.50.1820">
    <property type="entry name" value="alpha/beta hydrolase"/>
    <property type="match status" value="2"/>
</dbReference>
<evidence type="ECO:0000313" key="3">
    <source>
        <dbReference type="EMBL" id="MEE7494432.1"/>
    </source>
</evidence>
<dbReference type="EMBL" id="MLCA01000016">
    <property type="protein sequence ID" value="MEE7494432.1"/>
    <property type="molecule type" value="Genomic_DNA"/>
</dbReference>
<organism evidence="3 4">
    <name type="scientific">Methylobacterium oryzae</name>
    <dbReference type="NCBI Taxonomy" id="334852"/>
    <lineage>
        <taxon>Bacteria</taxon>
        <taxon>Pseudomonadati</taxon>
        <taxon>Pseudomonadota</taxon>
        <taxon>Alphaproteobacteria</taxon>
        <taxon>Hyphomicrobiales</taxon>
        <taxon>Methylobacteriaceae</taxon>
        <taxon>Methylobacterium</taxon>
    </lineage>
</organism>
<gene>
    <name evidence="3" type="ORF">MOTC310_30030</name>
</gene>
<dbReference type="InterPro" id="IPR000073">
    <property type="entry name" value="AB_hydrolase_1"/>
</dbReference>
<keyword evidence="4" id="KW-1185">Reference proteome</keyword>
<dbReference type="Pfam" id="PF00561">
    <property type="entry name" value="Abhydrolase_1"/>
    <property type="match status" value="1"/>
</dbReference>
<dbReference type="RefSeq" id="WP_331304410.1">
    <property type="nucleotide sequence ID" value="NZ_MLCA01000016.1"/>
</dbReference>
<feature type="domain" description="AB hydrolase-1" evidence="2">
    <location>
        <begin position="309"/>
        <end position="559"/>
    </location>
</feature>
<evidence type="ECO:0000259" key="1">
    <source>
        <dbReference type="Pfam" id="PF00561"/>
    </source>
</evidence>